<dbReference type="Proteomes" id="UP000293719">
    <property type="component" value="Chromosome"/>
</dbReference>
<accession>A0A4P6V5N5</accession>
<keyword evidence="4 6" id="KW-1133">Transmembrane helix</keyword>
<protein>
    <submittedName>
        <fullName evidence="7">YihY/virulence factor BrkB family protein</fullName>
    </submittedName>
</protein>
<organism evidence="7 8">
    <name type="scientific">Roseitalea porphyridii</name>
    <dbReference type="NCBI Taxonomy" id="1852022"/>
    <lineage>
        <taxon>Bacteria</taxon>
        <taxon>Pseudomonadati</taxon>
        <taxon>Pseudomonadota</taxon>
        <taxon>Alphaproteobacteria</taxon>
        <taxon>Hyphomicrobiales</taxon>
        <taxon>Ahrensiaceae</taxon>
        <taxon>Roseitalea</taxon>
    </lineage>
</organism>
<dbReference type="RefSeq" id="WP_131617539.1">
    <property type="nucleotide sequence ID" value="NZ_CP036532.1"/>
</dbReference>
<dbReference type="AlphaFoldDB" id="A0A4P6V5N5"/>
<comment type="subcellular location">
    <subcellularLocation>
        <location evidence="1">Cell membrane</location>
        <topology evidence="1">Multi-pass membrane protein</topology>
    </subcellularLocation>
</comment>
<keyword evidence="5 6" id="KW-0472">Membrane</keyword>
<keyword evidence="3 6" id="KW-0812">Transmembrane</keyword>
<reference evidence="7 8" key="1">
    <citation type="journal article" date="2017" name="Int. J. Syst. Evol. Microbiol.">
        <title>Roseitalea porphyridii gen. nov., sp. nov., isolated from a red alga, and reclassification of Hoeflea suaedae Chung et al. 2013 as Pseudohoeflea suaedae gen. nov., comb. nov.</title>
        <authorList>
            <person name="Hyeon J.W."/>
            <person name="Jeong S.E."/>
            <person name="Baek K."/>
            <person name="Jeon C.O."/>
        </authorList>
    </citation>
    <scope>NUCLEOTIDE SEQUENCE [LARGE SCALE GENOMIC DNA]</scope>
    <source>
        <strain evidence="7 8">MA7-20</strain>
    </source>
</reference>
<proteinExistence type="predicted"/>
<dbReference type="PANTHER" id="PTHR30213">
    <property type="entry name" value="INNER MEMBRANE PROTEIN YHJD"/>
    <property type="match status" value="1"/>
</dbReference>
<dbReference type="GO" id="GO:0005886">
    <property type="term" value="C:plasma membrane"/>
    <property type="evidence" value="ECO:0007669"/>
    <property type="project" value="UniProtKB-SubCell"/>
</dbReference>
<keyword evidence="8" id="KW-1185">Reference proteome</keyword>
<dbReference type="OrthoDB" id="7163777at2"/>
<dbReference type="GeneID" id="90768728"/>
<dbReference type="Pfam" id="PF03631">
    <property type="entry name" value="Virul_fac_BrkB"/>
    <property type="match status" value="1"/>
</dbReference>
<evidence type="ECO:0000256" key="2">
    <source>
        <dbReference type="ARBA" id="ARBA00022475"/>
    </source>
</evidence>
<feature type="transmembrane region" description="Helical" evidence="6">
    <location>
        <begin position="93"/>
        <end position="116"/>
    </location>
</feature>
<sequence length="295" mass="32300">MLRQFLITRRVLRDAVGHFNETDGWALASHVALSTLLAIFPFLIFATTLATFLGADRFAETAVHLVFDTWPERIAAPIAREVENVLTVPRGGLLTLSVIIAAVFASNGIEALRVALNRAYRVTETRSFTFQRLQSFFFVLIATIGFMAISFLLVLAPLAYRIAEQWLPGIAAVSFSIGFWRYVVALAVLVTGLFVVHKWLPAGRRSLVSLVPGIALTIFAWLLGAGIFAAYLERFATYVTTYAGLASIMIALVFLYIISAIFILGAEINAAILRYRAARAFVLPARAPTAGQAAE</sequence>
<name>A0A4P6V5N5_9HYPH</name>
<dbReference type="KEGG" id="rpod:E0E05_15585"/>
<evidence type="ECO:0000256" key="4">
    <source>
        <dbReference type="ARBA" id="ARBA00022989"/>
    </source>
</evidence>
<evidence type="ECO:0000256" key="5">
    <source>
        <dbReference type="ARBA" id="ARBA00023136"/>
    </source>
</evidence>
<dbReference type="EMBL" id="CP036532">
    <property type="protein sequence ID" value="QBK31890.1"/>
    <property type="molecule type" value="Genomic_DNA"/>
</dbReference>
<dbReference type="PANTHER" id="PTHR30213:SF0">
    <property type="entry name" value="UPF0761 MEMBRANE PROTEIN YIHY"/>
    <property type="match status" value="1"/>
</dbReference>
<dbReference type="PIRSF" id="PIRSF035875">
    <property type="entry name" value="RNase_BN"/>
    <property type="match status" value="1"/>
</dbReference>
<evidence type="ECO:0000256" key="3">
    <source>
        <dbReference type="ARBA" id="ARBA00022692"/>
    </source>
</evidence>
<evidence type="ECO:0000256" key="1">
    <source>
        <dbReference type="ARBA" id="ARBA00004651"/>
    </source>
</evidence>
<feature type="transmembrane region" description="Helical" evidence="6">
    <location>
        <begin position="244"/>
        <end position="266"/>
    </location>
</feature>
<feature type="transmembrane region" description="Helical" evidence="6">
    <location>
        <begin position="136"/>
        <end position="160"/>
    </location>
</feature>
<gene>
    <name evidence="7" type="ORF">E0E05_15585</name>
</gene>
<feature type="transmembrane region" description="Helical" evidence="6">
    <location>
        <begin position="166"/>
        <end position="195"/>
    </location>
</feature>
<feature type="transmembrane region" description="Helical" evidence="6">
    <location>
        <begin position="207"/>
        <end position="232"/>
    </location>
</feature>
<evidence type="ECO:0000313" key="8">
    <source>
        <dbReference type="Proteomes" id="UP000293719"/>
    </source>
</evidence>
<evidence type="ECO:0000256" key="6">
    <source>
        <dbReference type="SAM" id="Phobius"/>
    </source>
</evidence>
<feature type="transmembrane region" description="Helical" evidence="6">
    <location>
        <begin position="31"/>
        <end position="55"/>
    </location>
</feature>
<evidence type="ECO:0000313" key="7">
    <source>
        <dbReference type="EMBL" id="QBK31890.1"/>
    </source>
</evidence>
<dbReference type="InterPro" id="IPR017039">
    <property type="entry name" value="Virul_fac_BrkB"/>
</dbReference>
<keyword evidence="2" id="KW-1003">Cell membrane</keyword>